<dbReference type="KEGG" id="atl:Athai_05050"/>
<reference evidence="2 3" key="1">
    <citation type="submission" date="2020-08" db="EMBL/GenBank/DDBJ databases">
        <title>Whole genome shotgun sequence of Actinocatenispora thailandica NBRC 105041.</title>
        <authorList>
            <person name="Komaki H."/>
            <person name="Tamura T."/>
        </authorList>
    </citation>
    <scope>NUCLEOTIDE SEQUENCE [LARGE SCALE GENOMIC DNA]</scope>
    <source>
        <strain evidence="2 3">NBRC 105041</strain>
    </source>
</reference>
<evidence type="ECO:0000313" key="2">
    <source>
        <dbReference type="EMBL" id="BCJ33002.1"/>
    </source>
</evidence>
<gene>
    <name evidence="2" type="ORF">Athai_05050</name>
</gene>
<dbReference type="InterPro" id="IPR007278">
    <property type="entry name" value="DUF397"/>
</dbReference>
<organism evidence="2 3">
    <name type="scientific">Actinocatenispora thailandica</name>
    <dbReference type="NCBI Taxonomy" id="227318"/>
    <lineage>
        <taxon>Bacteria</taxon>
        <taxon>Bacillati</taxon>
        <taxon>Actinomycetota</taxon>
        <taxon>Actinomycetes</taxon>
        <taxon>Micromonosporales</taxon>
        <taxon>Micromonosporaceae</taxon>
        <taxon>Actinocatenispora</taxon>
    </lineage>
</organism>
<dbReference type="RefSeq" id="WP_203959964.1">
    <property type="nucleotide sequence ID" value="NZ_AP023355.1"/>
</dbReference>
<evidence type="ECO:0000259" key="1">
    <source>
        <dbReference type="Pfam" id="PF04149"/>
    </source>
</evidence>
<feature type="domain" description="DUF397" evidence="1">
    <location>
        <begin position="10"/>
        <end position="60"/>
    </location>
</feature>
<dbReference type="Pfam" id="PF04149">
    <property type="entry name" value="DUF397"/>
    <property type="match status" value="1"/>
</dbReference>
<dbReference type="AlphaFoldDB" id="A0A7R7DKC1"/>
<dbReference type="EMBL" id="AP023355">
    <property type="protein sequence ID" value="BCJ33002.1"/>
    <property type="molecule type" value="Genomic_DNA"/>
</dbReference>
<dbReference type="Proteomes" id="UP000611640">
    <property type="component" value="Chromosome"/>
</dbReference>
<accession>A0A7R7DKC1</accession>
<name>A0A7R7DKC1_9ACTN</name>
<keyword evidence="3" id="KW-1185">Reference proteome</keyword>
<protein>
    <recommendedName>
        <fullName evidence="1">DUF397 domain-containing protein</fullName>
    </recommendedName>
</protein>
<evidence type="ECO:0000313" key="3">
    <source>
        <dbReference type="Proteomes" id="UP000611640"/>
    </source>
</evidence>
<sequence length="68" mass="7994">MIEHWSRAERWRKSTRSQGQANCVEVRCRDHDVLVRDSKDRLGPVLSVRHAAWEAFVNEITCDVRTTE</sequence>
<proteinExistence type="predicted"/>